<reference evidence="2 3" key="1">
    <citation type="journal article" date="2018" name="Sci. Data">
        <title>The draft genome sequence of cork oak.</title>
        <authorList>
            <person name="Ramos A.M."/>
            <person name="Usie A."/>
            <person name="Barbosa P."/>
            <person name="Barros P.M."/>
            <person name="Capote T."/>
            <person name="Chaves I."/>
            <person name="Simoes F."/>
            <person name="Abreu I."/>
            <person name="Carrasquinho I."/>
            <person name="Faro C."/>
            <person name="Guimaraes J.B."/>
            <person name="Mendonca D."/>
            <person name="Nobrega F."/>
            <person name="Rodrigues L."/>
            <person name="Saibo N.J.M."/>
            <person name="Varela M.C."/>
            <person name="Egas C."/>
            <person name="Matos J."/>
            <person name="Miguel C.M."/>
            <person name="Oliveira M.M."/>
            <person name="Ricardo C.P."/>
            <person name="Goncalves S."/>
        </authorList>
    </citation>
    <scope>NUCLEOTIDE SEQUENCE [LARGE SCALE GENOMIC DNA]</scope>
    <source>
        <strain evidence="3">cv. HL8</strain>
    </source>
</reference>
<keyword evidence="3" id="KW-1185">Reference proteome</keyword>
<dbReference type="Proteomes" id="UP000237347">
    <property type="component" value="Unassembled WGS sequence"/>
</dbReference>
<feature type="compositionally biased region" description="Basic residues" evidence="1">
    <location>
        <begin position="37"/>
        <end position="48"/>
    </location>
</feature>
<feature type="compositionally biased region" description="Basic and acidic residues" evidence="1">
    <location>
        <begin position="27"/>
        <end position="36"/>
    </location>
</feature>
<proteinExistence type="predicted"/>
<sequence>MMNTLIRNTTKSFNRELDGYGYEQLDQSEKTREEKNHGRRTFSRRKSHNNMVHSLSYIRDRAKQRRIFLKSYKFASMDSLRRSRSTRKLRKTVIKVKKVVASIVSSVRIGLTRSCNCRLSIRASSPILHRK</sequence>
<dbReference type="AlphaFoldDB" id="A0AAW0LVM2"/>
<gene>
    <name evidence="2" type="ORF">CFP56_031907</name>
</gene>
<comment type="caution">
    <text evidence="2">The sequence shown here is derived from an EMBL/GenBank/DDBJ whole genome shotgun (WGS) entry which is preliminary data.</text>
</comment>
<feature type="region of interest" description="Disordered" evidence="1">
    <location>
        <begin position="24"/>
        <end position="48"/>
    </location>
</feature>
<dbReference type="EMBL" id="PKMF04000054">
    <property type="protein sequence ID" value="KAK7854481.1"/>
    <property type="molecule type" value="Genomic_DNA"/>
</dbReference>
<evidence type="ECO:0000313" key="2">
    <source>
        <dbReference type="EMBL" id="KAK7854481.1"/>
    </source>
</evidence>
<evidence type="ECO:0000313" key="3">
    <source>
        <dbReference type="Proteomes" id="UP000237347"/>
    </source>
</evidence>
<name>A0AAW0LVM2_QUESU</name>
<evidence type="ECO:0000256" key="1">
    <source>
        <dbReference type="SAM" id="MobiDB-lite"/>
    </source>
</evidence>
<accession>A0AAW0LVM2</accession>
<protein>
    <submittedName>
        <fullName evidence="2">Uncharacterized protein</fullName>
    </submittedName>
</protein>
<organism evidence="2 3">
    <name type="scientific">Quercus suber</name>
    <name type="common">Cork oak</name>
    <dbReference type="NCBI Taxonomy" id="58331"/>
    <lineage>
        <taxon>Eukaryota</taxon>
        <taxon>Viridiplantae</taxon>
        <taxon>Streptophyta</taxon>
        <taxon>Embryophyta</taxon>
        <taxon>Tracheophyta</taxon>
        <taxon>Spermatophyta</taxon>
        <taxon>Magnoliopsida</taxon>
        <taxon>eudicotyledons</taxon>
        <taxon>Gunneridae</taxon>
        <taxon>Pentapetalae</taxon>
        <taxon>rosids</taxon>
        <taxon>fabids</taxon>
        <taxon>Fagales</taxon>
        <taxon>Fagaceae</taxon>
        <taxon>Quercus</taxon>
    </lineage>
</organism>